<evidence type="ECO:0000313" key="14">
    <source>
        <dbReference type="Proteomes" id="UP000291343"/>
    </source>
</evidence>
<proteinExistence type="inferred from homology"/>
<evidence type="ECO:0000256" key="5">
    <source>
        <dbReference type="ARBA" id="ARBA00022892"/>
    </source>
</evidence>
<evidence type="ECO:0000256" key="7">
    <source>
        <dbReference type="ARBA" id="ARBA00023054"/>
    </source>
</evidence>
<keyword evidence="3 11" id="KW-0812">Transmembrane</keyword>
<evidence type="ECO:0000256" key="11">
    <source>
        <dbReference type="SAM" id="Phobius"/>
    </source>
</evidence>
<dbReference type="InterPro" id="IPR056173">
    <property type="entry name" value="Sec20_C"/>
</dbReference>
<name>A0A482WME3_LAOST</name>
<gene>
    <name evidence="13" type="ORF">LSTR_LSTR012730</name>
</gene>
<accession>A0A482WME3</accession>
<dbReference type="GO" id="GO:0005484">
    <property type="term" value="F:SNAP receptor activity"/>
    <property type="evidence" value="ECO:0007669"/>
    <property type="project" value="InterPro"/>
</dbReference>
<keyword evidence="2" id="KW-0813">Transport</keyword>
<keyword evidence="8 11" id="KW-0472">Membrane</keyword>
<evidence type="ECO:0000256" key="2">
    <source>
        <dbReference type="ARBA" id="ARBA00022448"/>
    </source>
</evidence>
<comment type="caution">
    <text evidence="13">The sequence shown here is derived from an EMBL/GenBank/DDBJ whole genome shotgun (WGS) entry which is preliminary data.</text>
</comment>
<dbReference type="PANTHER" id="PTHR12825">
    <property type="entry name" value="BNIP1-RELATED"/>
    <property type="match status" value="1"/>
</dbReference>
<comment type="similarity">
    <text evidence="9">Belongs to the SEC20 family.</text>
</comment>
<dbReference type="OrthoDB" id="46868at2759"/>
<dbReference type="GO" id="GO:0006890">
    <property type="term" value="P:retrograde vesicle-mediated transport, Golgi to endoplasmic reticulum"/>
    <property type="evidence" value="ECO:0007669"/>
    <property type="project" value="InterPro"/>
</dbReference>
<dbReference type="GO" id="GO:0031201">
    <property type="term" value="C:SNARE complex"/>
    <property type="evidence" value="ECO:0007669"/>
    <property type="project" value="TreeGrafter"/>
</dbReference>
<dbReference type="SMR" id="A0A482WME3"/>
<comment type="subcellular location">
    <subcellularLocation>
        <location evidence="1">Endoplasmic reticulum membrane</location>
        <topology evidence="1">Single-pass type IV membrane protein</topology>
    </subcellularLocation>
</comment>
<dbReference type="STRING" id="195883.A0A482WME3"/>
<feature type="transmembrane region" description="Helical" evidence="11">
    <location>
        <begin position="206"/>
        <end position="224"/>
    </location>
</feature>
<evidence type="ECO:0000259" key="12">
    <source>
        <dbReference type="Pfam" id="PF03908"/>
    </source>
</evidence>
<dbReference type="CDD" id="cd15865">
    <property type="entry name" value="SNARE_SEC20"/>
    <property type="match status" value="1"/>
</dbReference>
<dbReference type="Pfam" id="PF03908">
    <property type="entry name" value="Sec20"/>
    <property type="match status" value="1"/>
</dbReference>
<dbReference type="GO" id="GO:0005789">
    <property type="term" value="C:endoplasmic reticulum membrane"/>
    <property type="evidence" value="ECO:0007669"/>
    <property type="project" value="UniProtKB-SubCell"/>
</dbReference>
<dbReference type="FunCoup" id="A0A482WME3">
    <property type="interactions" value="1334"/>
</dbReference>
<keyword evidence="6 11" id="KW-1133">Transmembrane helix</keyword>
<evidence type="ECO:0000256" key="6">
    <source>
        <dbReference type="ARBA" id="ARBA00022989"/>
    </source>
</evidence>
<reference evidence="13 14" key="1">
    <citation type="journal article" date="2017" name="Gigascience">
        <title>Genome sequence of the small brown planthopper, Laodelphax striatellus.</title>
        <authorList>
            <person name="Zhu J."/>
            <person name="Jiang F."/>
            <person name="Wang X."/>
            <person name="Yang P."/>
            <person name="Bao Y."/>
            <person name="Zhao W."/>
            <person name="Wang W."/>
            <person name="Lu H."/>
            <person name="Wang Q."/>
            <person name="Cui N."/>
            <person name="Li J."/>
            <person name="Chen X."/>
            <person name="Luo L."/>
            <person name="Yu J."/>
            <person name="Kang L."/>
            <person name="Cui F."/>
        </authorList>
    </citation>
    <scope>NUCLEOTIDE SEQUENCE [LARGE SCALE GENOMIC DNA]</scope>
    <source>
        <strain evidence="13">Lst14</strain>
    </source>
</reference>
<evidence type="ECO:0000256" key="3">
    <source>
        <dbReference type="ARBA" id="ARBA00022692"/>
    </source>
</evidence>
<evidence type="ECO:0000256" key="8">
    <source>
        <dbReference type="ARBA" id="ARBA00023136"/>
    </source>
</evidence>
<dbReference type="PANTHER" id="PTHR12825:SF0">
    <property type="entry name" value="VESICLE TRANSPORT PROTEIN SEC20"/>
    <property type="match status" value="1"/>
</dbReference>
<feature type="domain" description="Sec20 C-terminal" evidence="12">
    <location>
        <begin position="138"/>
        <end position="226"/>
    </location>
</feature>
<keyword evidence="4" id="KW-0256">Endoplasmic reticulum</keyword>
<evidence type="ECO:0000256" key="10">
    <source>
        <dbReference type="SAM" id="Coils"/>
    </source>
</evidence>
<dbReference type="AlphaFoldDB" id="A0A482WME3"/>
<organism evidence="13 14">
    <name type="scientific">Laodelphax striatellus</name>
    <name type="common">Small brown planthopper</name>
    <name type="synonym">Delphax striatella</name>
    <dbReference type="NCBI Taxonomy" id="195883"/>
    <lineage>
        <taxon>Eukaryota</taxon>
        <taxon>Metazoa</taxon>
        <taxon>Ecdysozoa</taxon>
        <taxon>Arthropoda</taxon>
        <taxon>Hexapoda</taxon>
        <taxon>Insecta</taxon>
        <taxon>Pterygota</taxon>
        <taxon>Neoptera</taxon>
        <taxon>Paraneoptera</taxon>
        <taxon>Hemiptera</taxon>
        <taxon>Auchenorrhyncha</taxon>
        <taxon>Fulgoroidea</taxon>
        <taxon>Delphacidae</taxon>
        <taxon>Criomorphinae</taxon>
        <taxon>Laodelphax</taxon>
    </lineage>
</organism>
<dbReference type="InParanoid" id="A0A482WME3"/>
<sequence length="228" mass="25947">MTDKNSYLITQHRQLIVNSNLSIKAIIQDIHECSGPLEVLNELNNEGRAKFASLKKQVDEMEVLAQESTNDDRAEMLDEVKNHREQYTSTLAAFRKANVSCMLRIEKSNKEELFKATNEEGSVRQRQKKDKSGIVKMSSNVTEQLRSISRHLAETTQRSCNTLETLANSSSNVTAAQEELQSTGSVIQHSHKLLDKYGRREFSDKIILVFAFLFFLGCVGYIILKRTF</sequence>
<dbReference type="InterPro" id="IPR005606">
    <property type="entry name" value="Sec20"/>
</dbReference>
<dbReference type="EMBL" id="QKKF02030855">
    <property type="protein sequence ID" value="RZF34648.1"/>
    <property type="molecule type" value="Genomic_DNA"/>
</dbReference>
<dbReference type="Proteomes" id="UP000291343">
    <property type="component" value="Unassembled WGS sequence"/>
</dbReference>
<keyword evidence="5" id="KW-0931">ER-Golgi transport</keyword>
<evidence type="ECO:0000256" key="4">
    <source>
        <dbReference type="ARBA" id="ARBA00022824"/>
    </source>
</evidence>
<protein>
    <recommendedName>
        <fullName evidence="12">Sec20 C-terminal domain-containing protein</fullName>
    </recommendedName>
</protein>
<feature type="coiled-coil region" evidence="10">
    <location>
        <begin position="51"/>
        <end position="86"/>
    </location>
</feature>
<keyword evidence="7 10" id="KW-0175">Coiled coil</keyword>
<evidence type="ECO:0000256" key="9">
    <source>
        <dbReference type="ARBA" id="ARBA00037934"/>
    </source>
</evidence>
<evidence type="ECO:0000313" key="13">
    <source>
        <dbReference type="EMBL" id="RZF34648.1"/>
    </source>
</evidence>
<evidence type="ECO:0000256" key="1">
    <source>
        <dbReference type="ARBA" id="ARBA00004163"/>
    </source>
</evidence>
<keyword evidence="14" id="KW-1185">Reference proteome</keyword>